<dbReference type="InterPro" id="IPR011650">
    <property type="entry name" value="Peptidase_M20_dimer"/>
</dbReference>
<dbReference type="Gene3D" id="3.30.70.360">
    <property type="match status" value="1"/>
</dbReference>
<evidence type="ECO:0000313" key="5">
    <source>
        <dbReference type="Proteomes" id="UP001147733"/>
    </source>
</evidence>
<dbReference type="SUPFAM" id="SSF53187">
    <property type="entry name" value="Zn-dependent exopeptidases"/>
    <property type="match status" value="1"/>
</dbReference>
<dbReference type="CDD" id="cd05672">
    <property type="entry name" value="M20_ACY1L2-like"/>
    <property type="match status" value="1"/>
</dbReference>
<reference evidence="4" key="1">
    <citation type="submission" date="2022-11" db="EMBL/GenBank/DDBJ databases">
        <authorList>
            <person name="Petersen C."/>
        </authorList>
    </citation>
    <scope>NUCLEOTIDE SEQUENCE</scope>
    <source>
        <strain evidence="4">IBT 23319</strain>
    </source>
</reference>
<evidence type="ECO:0000259" key="3">
    <source>
        <dbReference type="Pfam" id="PF07687"/>
    </source>
</evidence>
<dbReference type="InterPro" id="IPR002933">
    <property type="entry name" value="Peptidase_M20"/>
</dbReference>
<dbReference type="GO" id="GO:0016805">
    <property type="term" value="F:dipeptidase activity"/>
    <property type="evidence" value="ECO:0007669"/>
    <property type="project" value="InterPro"/>
</dbReference>
<dbReference type="RefSeq" id="XP_056497344.1">
    <property type="nucleotide sequence ID" value="XM_056647579.1"/>
</dbReference>
<dbReference type="PIRSF" id="PIRSF037226">
    <property type="entry name" value="Amidohydrolase_ACY1L2_prd"/>
    <property type="match status" value="1"/>
</dbReference>
<dbReference type="AlphaFoldDB" id="A0A9W9NLX0"/>
<dbReference type="InterPro" id="IPR017144">
    <property type="entry name" value="Xaa-Arg_dipeptidase"/>
</dbReference>
<dbReference type="InterPro" id="IPR052030">
    <property type="entry name" value="Peptidase_M20/M20A_hydrolases"/>
</dbReference>
<comment type="similarity">
    <text evidence="1 2">Belongs to the peptidase M20A family.</text>
</comment>
<dbReference type="InterPro" id="IPR017439">
    <property type="entry name" value="Amidohydrolase"/>
</dbReference>
<reference evidence="4" key="2">
    <citation type="journal article" date="2023" name="IMA Fungus">
        <title>Comparative genomic study of the Penicillium genus elucidates a diverse pangenome and 15 lateral gene transfer events.</title>
        <authorList>
            <person name="Petersen C."/>
            <person name="Sorensen T."/>
            <person name="Nielsen M.R."/>
            <person name="Sondergaard T.E."/>
            <person name="Sorensen J.L."/>
            <person name="Fitzpatrick D.A."/>
            <person name="Frisvad J.C."/>
            <person name="Nielsen K.L."/>
        </authorList>
    </citation>
    <scope>NUCLEOTIDE SEQUENCE</scope>
    <source>
        <strain evidence="4">IBT 23319</strain>
    </source>
</reference>
<keyword evidence="5" id="KW-1185">Reference proteome</keyword>
<dbReference type="Proteomes" id="UP001147733">
    <property type="component" value="Unassembled WGS sequence"/>
</dbReference>
<dbReference type="Pfam" id="PF01546">
    <property type="entry name" value="Peptidase_M20"/>
    <property type="match status" value="1"/>
</dbReference>
<dbReference type="Gene3D" id="3.40.630.10">
    <property type="entry name" value="Zn peptidases"/>
    <property type="match status" value="1"/>
</dbReference>
<protein>
    <recommendedName>
        <fullName evidence="2">Peptidase M20 domain-containing protein 2</fullName>
    </recommendedName>
</protein>
<evidence type="ECO:0000256" key="2">
    <source>
        <dbReference type="PIRNR" id="PIRNR037226"/>
    </source>
</evidence>
<dbReference type="FunFam" id="3.30.70.360:FF:000004">
    <property type="entry name" value="Peptidase M20 domain-containing protein 2"/>
    <property type="match status" value="1"/>
</dbReference>
<dbReference type="SUPFAM" id="SSF55031">
    <property type="entry name" value="Bacterial exopeptidase dimerisation domain"/>
    <property type="match status" value="1"/>
</dbReference>
<comment type="caution">
    <text evidence="4">The sequence shown here is derived from an EMBL/GenBank/DDBJ whole genome shotgun (WGS) entry which is preliminary data.</text>
</comment>
<dbReference type="OrthoDB" id="6119954at2759"/>
<dbReference type="EMBL" id="JAPQKT010000008">
    <property type="protein sequence ID" value="KAJ5222421.1"/>
    <property type="molecule type" value="Genomic_DNA"/>
</dbReference>
<organism evidence="4 5">
    <name type="scientific">Penicillium citrinum</name>
    <dbReference type="NCBI Taxonomy" id="5077"/>
    <lineage>
        <taxon>Eukaryota</taxon>
        <taxon>Fungi</taxon>
        <taxon>Dikarya</taxon>
        <taxon>Ascomycota</taxon>
        <taxon>Pezizomycotina</taxon>
        <taxon>Eurotiomycetes</taxon>
        <taxon>Eurotiomycetidae</taxon>
        <taxon>Eurotiales</taxon>
        <taxon>Aspergillaceae</taxon>
        <taxon>Penicillium</taxon>
    </lineage>
</organism>
<dbReference type="PANTHER" id="PTHR30575">
    <property type="entry name" value="PEPTIDASE M20"/>
    <property type="match status" value="1"/>
</dbReference>
<proteinExistence type="inferred from homology"/>
<dbReference type="InterPro" id="IPR036264">
    <property type="entry name" value="Bact_exopeptidase_dim_dom"/>
</dbReference>
<sequence>MSDSDIRASKPSSLRAAAQHISDAVDGYESDLYTINSEIQSKPELCFKEFHAHDVIVAFLEKCGLAVTKRAFGLETSFLAEYGEGGRVVTFCAEYDALPEIGHGCGHNLIAASSIAAFLGAVAAVKQSSAPGRVQLLGCPAEEGGGGKLKLIEAGAFANVDAALMIHPTPPVDHSTPDIAGISYGTCLAACGMNAAFIGKPAHAAAMPWAGVNALDAATLSYTAIGLLRQHIKPSDRINIIMPEGGTAHNVIPEKSLTRCNVRSENASQMYSLKERVENCFKGAATATGCTLNLTEVMAPYTDIRPNEALCAEFSDSMQEQGRKFLCNLEKRELSSFSTDMGKEPLLATITDIHTKSIIPGNVSYEVPSFHGNFCISTALGVGLHTEEFRDAAKTYESHKRAMGVGKGMAAAGLRVLLDDEFASLVKRNFEADKKTR</sequence>
<dbReference type="PANTHER" id="PTHR30575:SF0">
    <property type="entry name" value="XAA-ARG DIPEPTIDASE"/>
    <property type="match status" value="1"/>
</dbReference>
<gene>
    <name evidence="4" type="ORF">N7469_008661</name>
</gene>
<evidence type="ECO:0000313" key="4">
    <source>
        <dbReference type="EMBL" id="KAJ5222421.1"/>
    </source>
</evidence>
<name>A0A9W9NLX0_PENCI</name>
<accession>A0A9W9NLX0</accession>
<dbReference type="NCBIfam" id="TIGR01891">
    <property type="entry name" value="amidohydrolases"/>
    <property type="match status" value="1"/>
</dbReference>
<dbReference type="Pfam" id="PF07687">
    <property type="entry name" value="M20_dimer"/>
    <property type="match status" value="1"/>
</dbReference>
<evidence type="ECO:0000256" key="1">
    <source>
        <dbReference type="ARBA" id="ARBA00006247"/>
    </source>
</evidence>
<feature type="domain" description="Peptidase M20 dimerisation" evidence="3">
    <location>
        <begin position="191"/>
        <end position="282"/>
    </location>
</feature>
<dbReference type="GeneID" id="81386746"/>